<dbReference type="AlphaFoldDB" id="A0A521AY71"/>
<evidence type="ECO:0000256" key="1">
    <source>
        <dbReference type="SAM" id="MobiDB-lite"/>
    </source>
</evidence>
<reference evidence="2 3" key="1">
    <citation type="submission" date="2017-05" db="EMBL/GenBank/DDBJ databases">
        <authorList>
            <person name="Varghese N."/>
            <person name="Submissions S."/>
        </authorList>
    </citation>
    <scope>NUCLEOTIDE SEQUENCE [LARGE SCALE GENOMIC DNA]</scope>
    <source>
        <strain evidence="2 3">DSM 19504</strain>
    </source>
</reference>
<organism evidence="2 3">
    <name type="scientific">Halorubrum cibi</name>
    <dbReference type="NCBI Taxonomy" id="413815"/>
    <lineage>
        <taxon>Archaea</taxon>
        <taxon>Methanobacteriati</taxon>
        <taxon>Methanobacteriota</taxon>
        <taxon>Stenosarchaea group</taxon>
        <taxon>Halobacteria</taxon>
        <taxon>Halobacteriales</taxon>
        <taxon>Haloferacaceae</taxon>
        <taxon>Halorubrum</taxon>
    </lineage>
</organism>
<evidence type="ECO:0000313" key="3">
    <source>
        <dbReference type="Proteomes" id="UP000319712"/>
    </source>
</evidence>
<evidence type="ECO:0000313" key="2">
    <source>
        <dbReference type="EMBL" id="SMO39460.1"/>
    </source>
</evidence>
<feature type="region of interest" description="Disordered" evidence="1">
    <location>
        <begin position="49"/>
        <end position="74"/>
    </location>
</feature>
<keyword evidence="3" id="KW-1185">Reference proteome</keyword>
<name>A0A521AY71_9EURY</name>
<dbReference type="InterPro" id="IPR005353">
    <property type="entry name" value="UPF0146"/>
</dbReference>
<dbReference type="Pfam" id="PF03686">
    <property type="entry name" value="UPF0146"/>
    <property type="match status" value="1"/>
</dbReference>
<gene>
    <name evidence="2" type="ORF">SAMN06264867_101441</name>
</gene>
<dbReference type="RefSeq" id="WP_142985351.1">
    <property type="nucleotide sequence ID" value="NZ_FXTD01000001.1"/>
</dbReference>
<protein>
    <submittedName>
        <fullName evidence="2">Uncharacterized protein</fullName>
    </submittedName>
</protein>
<proteinExistence type="predicted"/>
<dbReference type="Proteomes" id="UP000319712">
    <property type="component" value="Unassembled WGS sequence"/>
</dbReference>
<dbReference type="EMBL" id="FXTD01000001">
    <property type="protein sequence ID" value="SMO39460.1"/>
    <property type="molecule type" value="Genomic_DNA"/>
</dbReference>
<accession>A0A521AY71</accession>
<sequence length="164" mass="17279">MTSPSRRALVTELDRFDRLLEVGCGDRLGVASDLADRGRDVVAIDVAVDDDPGGVTDEPAGENRSADEGEAAADGSLRVRRGDVVALADAADPSSTLASGNADGTGIDAVYARRLPAELQRPTVDLAARLEAACLFTTLGFEEPIVPVERRSIPGMTLYVARDR</sequence>
<dbReference type="OrthoDB" id="59816at2157"/>